<feature type="compositionally biased region" description="Basic and acidic residues" evidence="1">
    <location>
        <begin position="46"/>
        <end position="80"/>
    </location>
</feature>
<sequence length="549" mass="61090">MNNSIYRKKNRLISSFLIAMLLSGCSSSQLALGNKDLDQSDEEISTNEKDADDEAAKDASADDSTKDSSSEESQHAESVSDRQGAGEPWKSPAGDYYPESPYSHIISCLQGTTELSYARDVSIKDLFSGTVEYACQDITGDGTDELLILTDRDGKGYITAIGYWPEKDKVCTVFENVFNRGCQNISTEGFITDYSYVNSDGDTVYDIVPDKDIEQTVYFRTGSYHNTYGSVLHRIDYKTSTSEYKLDDKNITSDEFEHYQKMTEETVSFQKADSVDDVIAYLKEADNGYDEKMRSFLQKKQNGEGIFANPASPEAADNIYATAEEAYDAFLRNETSVRCAYELTVVNGDFEYVYGDKYTLQELCDKYSGEASNKSVSIDCGNDGDKEMCIAISSDKGIEPVETDIVVKYSDGHLYMLLVGQSSSRSALSVDEKGCIRTEGSSGADHMMESLLVIDANGITHHIYDCNIVGAESFKQYIPDGCELAFNSEKVLMYVYDIDGEIYYSPKLQDGDDEYLTRISSECAEKGIQITSEDEVNAIIDKKKKEYGI</sequence>
<dbReference type="RefSeq" id="WP_110074177.1">
    <property type="nucleotide sequence ID" value="NZ_CM009896.1"/>
</dbReference>
<accession>A0A317G737</accession>
<dbReference type="PROSITE" id="PS51257">
    <property type="entry name" value="PROKAR_LIPOPROTEIN"/>
    <property type="match status" value="1"/>
</dbReference>
<feature type="signal peptide" evidence="2">
    <location>
        <begin position="1"/>
        <end position="31"/>
    </location>
</feature>
<comment type="caution">
    <text evidence="3">The sequence shown here is derived from an EMBL/GenBank/DDBJ whole genome shotgun (WGS) entry which is preliminary data.</text>
</comment>
<proteinExistence type="predicted"/>
<gene>
    <name evidence="3" type="ORF">CPT75_20110</name>
</gene>
<evidence type="ECO:0000313" key="4">
    <source>
        <dbReference type="Proteomes" id="UP000245488"/>
    </source>
</evidence>
<feature type="chain" id="PRO_5039301143" evidence="2">
    <location>
        <begin position="32"/>
        <end position="549"/>
    </location>
</feature>
<name>A0A317G737_BUTFI</name>
<feature type="region of interest" description="Disordered" evidence="1">
    <location>
        <begin position="32"/>
        <end position="94"/>
    </location>
</feature>
<dbReference type="AlphaFoldDB" id="A0A317G737"/>
<evidence type="ECO:0000256" key="1">
    <source>
        <dbReference type="SAM" id="MobiDB-lite"/>
    </source>
</evidence>
<organism evidence="3 4">
    <name type="scientific">Butyrivibrio fibrisolvens</name>
    <dbReference type="NCBI Taxonomy" id="831"/>
    <lineage>
        <taxon>Bacteria</taxon>
        <taxon>Bacillati</taxon>
        <taxon>Bacillota</taxon>
        <taxon>Clostridia</taxon>
        <taxon>Lachnospirales</taxon>
        <taxon>Lachnospiraceae</taxon>
        <taxon>Butyrivibrio</taxon>
    </lineage>
</organism>
<dbReference type="EMBL" id="NXNG01000001">
    <property type="protein sequence ID" value="PWT29239.1"/>
    <property type="molecule type" value="Genomic_DNA"/>
</dbReference>
<keyword evidence="4" id="KW-1185">Reference proteome</keyword>
<evidence type="ECO:0000256" key="2">
    <source>
        <dbReference type="SAM" id="SignalP"/>
    </source>
</evidence>
<evidence type="ECO:0000313" key="3">
    <source>
        <dbReference type="EMBL" id="PWT29239.1"/>
    </source>
</evidence>
<dbReference type="Proteomes" id="UP000245488">
    <property type="component" value="Chromosome"/>
</dbReference>
<reference evidence="3 4" key="1">
    <citation type="submission" date="2017-09" db="EMBL/GenBank/DDBJ databases">
        <title>High-quality draft genome sequence of Butyrivibrio fibrisolvens INBov1, isolated from cow rumen.</title>
        <authorList>
            <person name="Rodriguez Hernaez J."/>
            <person name="Rivarola M."/>
            <person name="Paniego N."/>
            <person name="Cravero S."/>
            <person name="Ceron Cucchi M."/>
            <person name="Martinez M.C."/>
        </authorList>
    </citation>
    <scope>NUCLEOTIDE SEQUENCE [LARGE SCALE GENOMIC DNA]</scope>
    <source>
        <strain evidence="3 4">INBov1</strain>
    </source>
</reference>
<keyword evidence="2" id="KW-0732">Signal</keyword>
<protein>
    <submittedName>
        <fullName evidence="3">Uncharacterized protein</fullName>
    </submittedName>
</protein>